<feature type="non-terminal residue" evidence="2">
    <location>
        <position position="137"/>
    </location>
</feature>
<evidence type="ECO:0000256" key="1">
    <source>
        <dbReference type="SAM" id="MobiDB-lite"/>
    </source>
</evidence>
<feature type="compositionally biased region" description="Basic residues" evidence="1">
    <location>
        <begin position="37"/>
        <end position="56"/>
    </location>
</feature>
<proteinExistence type="predicted"/>
<dbReference type="EMBL" id="CADCWF010000296">
    <property type="protein sequence ID" value="CAA9575509.1"/>
    <property type="molecule type" value="Genomic_DNA"/>
</dbReference>
<feature type="compositionally biased region" description="Basic and acidic residues" evidence="1">
    <location>
        <begin position="97"/>
        <end position="122"/>
    </location>
</feature>
<dbReference type="AlphaFoldDB" id="A0A6J4VCS0"/>
<accession>A0A6J4VCS0</accession>
<gene>
    <name evidence="2" type="ORF">AVDCRST_MAG59-4079</name>
</gene>
<organism evidence="2">
    <name type="scientific">uncultured Thermomicrobiales bacterium</name>
    <dbReference type="NCBI Taxonomy" id="1645740"/>
    <lineage>
        <taxon>Bacteria</taxon>
        <taxon>Pseudomonadati</taxon>
        <taxon>Thermomicrobiota</taxon>
        <taxon>Thermomicrobia</taxon>
        <taxon>Thermomicrobiales</taxon>
        <taxon>environmental samples</taxon>
    </lineage>
</organism>
<name>A0A6J4VCS0_9BACT</name>
<feature type="region of interest" description="Disordered" evidence="1">
    <location>
        <begin position="1"/>
        <end position="137"/>
    </location>
</feature>
<evidence type="ECO:0000313" key="2">
    <source>
        <dbReference type="EMBL" id="CAA9575509.1"/>
    </source>
</evidence>
<feature type="non-terminal residue" evidence="2">
    <location>
        <position position="1"/>
    </location>
</feature>
<reference evidence="2" key="1">
    <citation type="submission" date="2020-02" db="EMBL/GenBank/DDBJ databases">
        <authorList>
            <person name="Meier V. D."/>
        </authorList>
    </citation>
    <scope>NUCLEOTIDE SEQUENCE</scope>
    <source>
        <strain evidence="2">AVDCRST_MAG59</strain>
    </source>
</reference>
<protein>
    <submittedName>
        <fullName evidence="2">Uncharacterized protein</fullName>
    </submittedName>
</protein>
<sequence length="137" mass="14803">VDDGDRPLPLPAQRGQEPARRRRVRPPRPRAGSAAPGRHRRHGPGRRALGGRRRGAGRGGRGCLGAPPAAGDRRRSGLGFPRCLARLRSGNAPAFGGRDRPVGRRATGERRPRRGAGRDPPPRRRLGRRPPTERGGV</sequence>